<proteinExistence type="predicted"/>
<dbReference type="RefSeq" id="WP_236457432.1">
    <property type="nucleotide sequence ID" value="NZ_CBCSGE010000006.1"/>
</dbReference>
<name>A0ABV5GKN1_9FLAO</name>
<comment type="caution">
    <text evidence="2">The sequence shown here is derived from an EMBL/GenBank/DDBJ whole genome shotgun (WGS) entry which is preliminary data.</text>
</comment>
<dbReference type="InterPro" id="IPR025665">
    <property type="entry name" value="Beta-barrel_OMP_2"/>
</dbReference>
<dbReference type="SUPFAM" id="SSF56925">
    <property type="entry name" value="OMPA-like"/>
    <property type="match status" value="1"/>
</dbReference>
<organism evidence="2 3">
    <name type="scientific">Flavobacterium jumunjinense</name>
    <dbReference type="NCBI Taxonomy" id="998845"/>
    <lineage>
        <taxon>Bacteria</taxon>
        <taxon>Pseudomonadati</taxon>
        <taxon>Bacteroidota</taxon>
        <taxon>Flavobacteriia</taxon>
        <taxon>Flavobacteriales</taxon>
        <taxon>Flavobacteriaceae</taxon>
        <taxon>Flavobacterium</taxon>
    </lineage>
</organism>
<evidence type="ECO:0000259" key="1">
    <source>
        <dbReference type="Pfam" id="PF13568"/>
    </source>
</evidence>
<sequence>MKKQIFIAIFAIFGMSQIEAQVSFKPGVRAGLNFSHFTKGDDFYNSNGGVSNRREFNSKTDFYLGFYGALKLTNHYTLQPEIDYSRQGSKLKFNNSSQEGTFNISYLGVQIMNKFTFADKFNIHIGPGLDFQVEENFPAYNSVDLTFVLGAGYQFTDNFGIEARVKKGIIPVLSDDYDYDNNYYSDGNHTNVVFSIGATYTFDVK</sequence>
<protein>
    <submittedName>
        <fullName evidence="2">Outer membrane beta-barrel protein</fullName>
    </submittedName>
</protein>
<evidence type="ECO:0000313" key="2">
    <source>
        <dbReference type="EMBL" id="MFB9095949.1"/>
    </source>
</evidence>
<dbReference type="EMBL" id="JBHMEY010000012">
    <property type="protein sequence ID" value="MFB9095949.1"/>
    <property type="molecule type" value="Genomic_DNA"/>
</dbReference>
<dbReference type="Pfam" id="PF13568">
    <property type="entry name" value="OMP_b-brl_2"/>
    <property type="match status" value="1"/>
</dbReference>
<reference evidence="2 3" key="1">
    <citation type="submission" date="2024-09" db="EMBL/GenBank/DDBJ databases">
        <authorList>
            <person name="Sun Q."/>
            <person name="Mori K."/>
        </authorList>
    </citation>
    <scope>NUCLEOTIDE SEQUENCE [LARGE SCALE GENOMIC DNA]</scope>
    <source>
        <strain evidence="2 3">CECT 7955</strain>
    </source>
</reference>
<evidence type="ECO:0000313" key="3">
    <source>
        <dbReference type="Proteomes" id="UP001589607"/>
    </source>
</evidence>
<accession>A0ABV5GKN1</accession>
<dbReference type="Proteomes" id="UP001589607">
    <property type="component" value="Unassembled WGS sequence"/>
</dbReference>
<dbReference type="InterPro" id="IPR011250">
    <property type="entry name" value="OMP/PagP_B-barrel"/>
</dbReference>
<keyword evidence="3" id="KW-1185">Reference proteome</keyword>
<gene>
    <name evidence="2" type="ORF">ACFFVF_05435</name>
</gene>
<feature type="domain" description="Outer membrane protein beta-barrel" evidence="1">
    <location>
        <begin position="20"/>
        <end position="172"/>
    </location>
</feature>